<evidence type="ECO:0000313" key="3">
    <source>
        <dbReference type="EMBL" id="EXJ92196.1"/>
    </source>
</evidence>
<dbReference type="eggNOG" id="ENOG502S3NK">
    <property type="taxonomic scope" value="Eukaryota"/>
</dbReference>
<dbReference type="EMBL" id="AMGY01000001">
    <property type="protein sequence ID" value="EXJ92196.1"/>
    <property type="molecule type" value="Genomic_DNA"/>
</dbReference>
<dbReference type="GeneID" id="19164886"/>
<dbReference type="PROSITE" id="PS50280">
    <property type="entry name" value="SET"/>
    <property type="match status" value="1"/>
</dbReference>
<dbReference type="InterPro" id="IPR046341">
    <property type="entry name" value="SET_dom_sf"/>
</dbReference>
<feature type="region of interest" description="Disordered" evidence="1">
    <location>
        <begin position="123"/>
        <end position="176"/>
    </location>
</feature>
<dbReference type="HOGENOM" id="CLU_054608_1_1_1"/>
<feature type="compositionally biased region" description="Pro residues" evidence="1">
    <location>
        <begin position="1"/>
        <end position="10"/>
    </location>
</feature>
<accession>W9YSF4</accession>
<dbReference type="RefSeq" id="XP_007729086.1">
    <property type="nucleotide sequence ID" value="XM_007730896.1"/>
</dbReference>
<dbReference type="Proteomes" id="UP000019478">
    <property type="component" value="Unassembled WGS sequence"/>
</dbReference>
<sequence length="278" mass="29325">MPRHQPPPQLPRSGGTSASAQLPKNWPREITYLTTLHVPPPLSSSLLQVPSNSNSNSNPKPNPVPSLPIIKPNAVVSPNHLVRITPITSPAHPAHGQYGLCATRALAPSSFIILYLGTLHGPATPSSRTQSSVSSLPSCSTPSTTSDPTHATSTSDPTHATSTSDPTHATSNYDPTHATSNYDLSLDRDLGLAIDASRCGNEARFINDYRGIRAAGPNAEFRDCLVQVGPGPGRLEKRIGVFVLSPGKAGGPRAKGIAKGEEIVVSYGKGFWNARREG</sequence>
<dbReference type="Gene3D" id="2.170.270.10">
    <property type="entry name" value="SET domain"/>
    <property type="match status" value="1"/>
</dbReference>
<comment type="caution">
    <text evidence="3">The sequence shown here is derived from an EMBL/GenBank/DDBJ whole genome shotgun (WGS) entry which is preliminary data.</text>
</comment>
<feature type="region of interest" description="Disordered" evidence="1">
    <location>
        <begin position="1"/>
        <end position="24"/>
    </location>
</feature>
<dbReference type="InterPro" id="IPR001214">
    <property type="entry name" value="SET_dom"/>
</dbReference>
<reference evidence="3 4" key="1">
    <citation type="submission" date="2013-03" db="EMBL/GenBank/DDBJ databases">
        <title>The Genome Sequence of Capronia epimyces CBS 606.96.</title>
        <authorList>
            <consortium name="The Broad Institute Genomics Platform"/>
            <person name="Cuomo C."/>
            <person name="de Hoog S."/>
            <person name="Gorbushina A."/>
            <person name="Walker B."/>
            <person name="Young S.K."/>
            <person name="Zeng Q."/>
            <person name="Gargeya S."/>
            <person name="Fitzgerald M."/>
            <person name="Haas B."/>
            <person name="Abouelleil A."/>
            <person name="Allen A.W."/>
            <person name="Alvarado L."/>
            <person name="Arachchi H.M."/>
            <person name="Berlin A.M."/>
            <person name="Chapman S.B."/>
            <person name="Gainer-Dewar J."/>
            <person name="Goldberg J."/>
            <person name="Griggs A."/>
            <person name="Gujja S."/>
            <person name="Hansen M."/>
            <person name="Howarth C."/>
            <person name="Imamovic A."/>
            <person name="Ireland A."/>
            <person name="Larimer J."/>
            <person name="McCowan C."/>
            <person name="Murphy C."/>
            <person name="Pearson M."/>
            <person name="Poon T.W."/>
            <person name="Priest M."/>
            <person name="Roberts A."/>
            <person name="Saif S."/>
            <person name="Shea T."/>
            <person name="Sisk P."/>
            <person name="Sykes S."/>
            <person name="Wortman J."/>
            <person name="Nusbaum C."/>
            <person name="Birren B."/>
        </authorList>
    </citation>
    <scope>NUCLEOTIDE SEQUENCE [LARGE SCALE GENOMIC DNA]</scope>
    <source>
        <strain evidence="3 4">CBS 606.96</strain>
    </source>
</reference>
<feature type="region of interest" description="Disordered" evidence="1">
    <location>
        <begin position="44"/>
        <end position="66"/>
    </location>
</feature>
<dbReference type="SUPFAM" id="SSF82199">
    <property type="entry name" value="SET domain"/>
    <property type="match status" value="1"/>
</dbReference>
<dbReference type="AlphaFoldDB" id="W9YSF4"/>
<keyword evidence="4" id="KW-1185">Reference proteome</keyword>
<evidence type="ECO:0000313" key="4">
    <source>
        <dbReference type="Proteomes" id="UP000019478"/>
    </source>
</evidence>
<name>W9YSF4_9EURO</name>
<organism evidence="3 4">
    <name type="scientific">Capronia epimyces CBS 606.96</name>
    <dbReference type="NCBI Taxonomy" id="1182542"/>
    <lineage>
        <taxon>Eukaryota</taxon>
        <taxon>Fungi</taxon>
        <taxon>Dikarya</taxon>
        <taxon>Ascomycota</taxon>
        <taxon>Pezizomycotina</taxon>
        <taxon>Eurotiomycetes</taxon>
        <taxon>Chaetothyriomycetidae</taxon>
        <taxon>Chaetothyriales</taxon>
        <taxon>Herpotrichiellaceae</taxon>
        <taxon>Capronia</taxon>
    </lineage>
</organism>
<protein>
    <recommendedName>
        <fullName evidence="2">SET domain-containing protein</fullName>
    </recommendedName>
</protein>
<feature type="compositionally biased region" description="Low complexity" evidence="1">
    <location>
        <begin position="126"/>
        <end position="171"/>
    </location>
</feature>
<dbReference type="STRING" id="1182542.W9YSF4"/>
<gene>
    <name evidence="3" type="ORF">A1O3_00746</name>
</gene>
<dbReference type="OrthoDB" id="5792673at2759"/>
<feature type="compositionally biased region" description="Low complexity" evidence="1">
    <location>
        <begin position="44"/>
        <end position="59"/>
    </location>
</feature>
<proteinExistence type="predicted"/>
<evidence type="ECO:0000256" key="1">
    <source>
        <dbReference type="SAM" id="MobiDB-lite"/>
    </source>
</evidence>
<feature type="domain" description="SET" evidence="2">
    <location>
        <begin position="77"/>
        <end position="268"/>
    </location>
</feature>
<evidence type="ECO:0000259" key="2">
    <source>
        <dbReference type="PROSITE" id="PS50280"/>
    </source>
</evidence>